<dbReference type="InterPro" id="IPR036188">
    <property type="entry name" value="FAD/NAD-bd_sf"/>
</dbReference>
<accession>A0A9X9ES60</accession>
<dbReference type="SUPFAM" id="SSF51905">
    <property type="entry name" value="FAD/NAD(P)-binding domain"/>
    <property type="match status" value="1"/>
</dbReference>
<dbReference type="InterPro" id="IPR050982">
    <property type="entry name" value="Auxin_biosynth/cation_transpt"/>
</dbReference>
<organism evidence="2 3">
    <name type="scientific">Peribacillus simplex</name>
    <dbReference type="NCBI Taxonomy" id="1478"/>
    <lineage>
        <taxon>Bacteria</taxon>
        <taxon>Bacillati</taxon>
        <taxon>Bacillota</taxon>
        <taxon>Bacilli</taxon>
        <taxon>Bacillales</taxon>
        <taxon>Bacillaceae</taxon>
        <taxon>Peribacillus</taxon>
    </lineage>
</organism>
<dbReference type="GO" id="GO:0004497">
    <property type="term" value="F:monooxygenase activity"/>
    <property type="evidence" value="ECO:0007669"/>
    <property type="project" value="TreeGrafter"/>
</dbReference>
<name>A0A9X9ES60_9BACI</name>
<evidence type="ECO:0000256" key="1">
    <source>
        <dbReference type="ARBA" id="ARBA00023002"/>
    </source>
</evidence>
<dbReference type="PANTHER" id="PTHR43539:SF78">
    <property type="entry name" value="FLAVIN-CONTAINING MONOOXYGENASE"/>
    <property type="match status" value="1"/>
</dbReference>
<dbReference type="Proteomes" id="UP000309170">
    <property type="component" value="Unassembled WGS sequence"/>
</dbReference>
<dbReference type="PRINTS" id="PR00368">
    <property type="entry name" value="FADPNR"/>
</dbReference>
<dbReference type="GO" id="GO:0050660">
    <property type="term" value="F:flavin adenine dinucleotide binding"/>
    <property type="evidence" value="ECO:0007669"/>
    <property type="project" value="TreeGrafter"/>
</dbReference>
<dbReference type="PANTHER" id="PTHR43539">
    <property type="entry name" value="FLAVIN-BINDING MONOOXYGENASE-LIKE PROTEIN (AFU_ORTHOLOGUE AFUA_4G09220)"/>
    <property type="match status" value="1"/>
</dbReference>
<dbReference type="RefSeq" id="WP_137018070.1">
    <property type="nucleotide sequence ID" value="NZ_SZNS01000028.1"/>
</dbReference>
<reference evidence="2 3" key="1">
    <citation type="journal article" date="2019" name="Environ. Microbiol.">
        <title>An active ?-lactamase is a part of an orchestrated cell wall stress resistance network of Bacillus subtilis and related rhizosphere species.</title>
        <authorList>
            <person name="Bucher T."/>
            <person name="Keren-Paz A."/>
            <person name="Hausser J."/>
            <person name="Olender T."/>
            <person name="Cytryn E."/>
            <person name="Kolodkin-Gal I."/>
        </authorList>
    </citation>
    <scope>NUCLEOTIDE SEQUENCE [LARGE SCALE GENOMIC DNA]</scope>
    <source>
        <strain evidence="2 3">I4</strain>
    </source>
</reference>
<keyword evidence="1" id="KW-0560">Oxidoreductase</keyword>
<dbReference type="AlphaFoldDB" id="A0A9X9ES60"/>
<dbReference type="OrthoDB" id="9773233at2"/>
<dbReference type="PRINTS" id="PR00411">
    <property type="entry name" value="PNDRDTASEI"/>
</dbReference>
<proteinExistence type="predicted"/>
<sequence length="458" mass="50020">MMVQFDKRGLPVAIIGGGPVGLAAAAHLLKKGEKFIVLEAGDSVGSSMLDWGHVRMFSPWQYNIDQTAKELLEKSGWISPNQEALPTGRELVEEYLLPLSNLPEIKEKIILQAKVVGIAKKAHDKLKTGKRDTVPFQLYVEVNGDTTVIETKAVIDSSGTWTNPNPILSNGIWTNAERKLHNQIHYGIPNVVQLENRYQNKSIMVIGSGHSAINALLDLATLQQKFPDTKIYWVLRKKQINDVYGGQENDGLAARGELGIRIQQLVESGLIKILTPFHISGVYPANGKITVVGELDGDETTIGEIDEIVVSTGFRPDTSFLNEIRINLDSAVESIEALAPLIDPNIHSCGTVRPHGEQELRHPEKNFYIVGMKSYGRAPTFLLATGYEQVRSVVAYLTGDVEGAKEVRLQLPETGVCGVNLASSCCDSDVPATKSKDASCCGSPVPVRLDIKNNSCCE</sequence>
<dbReference type="EMBL" id="SZNT01000207">
    <property type="protein sequence ID" value="TKH10465.1"/>
    <property type="molecule type" value="Genomic_DNA"/>
</dbReference>
<comment type="caution">
    <text evidence="2">The sequence shown here is derived from an EMBL/GenBank/DDBJ whole genome shotgun (WGS) entry which is preliminary data.</text>
</comment>
<dbReference type="Pfam" id="PF13738">
    <property type="entry name" value="Pyr_redox_3"/>
    <property type="match status" value="1"/>
</dbReference>
<gene>
    <name evidence="2" type="ORF">FC678_14635</name>
</gene>
<dbReference type="Gene3D" id="3.50.50.60">
    <property type="entry name" value="FAD/NAD(P)-binding domain"/>
    <property type="match status" value="1"/>
</dbReference>
<evidence type="ECO:0000313" key="3">
    <source>
        <dbReference type="Proteomes" id="UP000309170"/>
    </source>
</evidence>
<evidence type="ECO:0000313" key="2">
    <source>
        <dbReference type="EMBL" id="TKH10465.1"/>
    </source>
</evidence>
<protein>
    <submittedName>
        <fullName evidence="2">FAD-dependent oxidoreductase</fullName>
    </submittedName>
</protein>